<evidence type="ECO:0000259" key="1">
    <source>
        <dbReference type="Pfam" id="PF03446"/>
    </source>
</evidence>
<feature type="domain" description="6-phosphogluconate dehydrogenase NADP-binding" evidence="1">
    <location>
        <begin position="5"/>
        <end position="96"/>
    </location>
</feature>
<dbReference type="Pfam" id="PF03446">
    <property type="entry name" value="NAD_binding_2"/>
    <property type="match status" value="1"/>
</dbReference>
<dbReference type="EMBL" id="BAAADJ010000009">
    <property type="protein sequence ID" value="GAA0321302.1"/>
    <property type="molecule type" value="Genomic_DNA"/>
</dbReference>
<evidence type="ECO:0000313" key="3">
    <source>
        <dbReference type="Proteomes" id="UP001500782"/>
    </source>
</evidence>
<keyword evidence="3" id="KW-1185">Reference proteome</keyword>
<dbReference type="Proteomes" id="UP001500782">
    <property type="component" value="Unassembled WGS sequence"/>
</dbReference>
<dbReference type="InterPro" id="IPR036291">
    <property type="entry name" value="NAD(P)-bd_dom_sf"/>
</dbReference>
<protein>
    <recommendedName>
        <fullName evidence="1">6-phosphogluconate dehydrogenase NADP-binding domain-containing protein</fullName>
    </recommendedName>
</protein>
<accession>A0ABN0VZK9</accession>
<name>A0ABN0VZK9_9BACI</name>
<dbReference type="SUPFAM" id="SSF51735">
    <property type="entry name" value="NAD(P)-binding Rossmann-fold domains"/>
    <property type="match status" value="1"/>
</dbReference>
<organism evidence="2 3">
    <name type="scientific">Bacillus carboniphilus</name>
    <dbReference type="NCBI Taxonomy" id="86663"/>
    <lineage>
        <taxon>Bacteria</taxon>
        <taxon>Bacillati</taxon>
        <taxon>Bacillota</taxon>
        <taxon>Bacilli</taxon>
        <taxon>Bacillales</taxon>
        <taxon>Bacillaceae</taxon>
        <taxon>Bacillus</taxon>
    </lineage>
</organism>
<reference evidence="2 3" key="1">
    <citation type="journal article" date="2019" name="Int. J. Syst. Evol. Microbiol.">
        <title>The Global Catalogue of Microorganisms (GCM) 10K type strain sequencing project: providing services to taxonomists for standard genome sequencing and annotation.</title>
        <authorList>
            <consortium name="The Broad Institute Genomics Platform"/>
            <consortium name="The Broad Institute Genome Sequencing Center for Infectious Disease"/>
            <person name="Wu L."/>
            <person name="Ma J."/>
        </authorList>
    </citation>
    <scope>NUCLEOTIDE SEQUENCE [LARGE SCALE GENOMIC DNA]</scope>
    <source>
        <strain evidence="2 3">JCM 9731</strain>
    </source>
</reference>
<comment type="caution">
    <text evidence="2">The sequence shown here is derived from an EMBL/GenBank/DDBJ whole genome shotgun (WGS) entry which is preliminary data.</text>
</comment>
<gene>
    <name evidence="2" type="ORF">GCM10008967_09800</name>
</gene>
<dbReference type="InterPro" id="IPR006115">
    <property type="entry name" value="6PGDH_NADP-bd"/>
</dbReference>
<proteinExistence type="predicted"/>
<dbReference type="RefSeq" id="WP_343796882.1">
    <property type="nucleotide sequence ID" value="NZ_BAAADJ010000009.1"/>
</dbReference>
<dbReference type="Gene3D" id="3.40.50.720">
    <property type="entry name" value="NAD(P)-binding Rossmann-like Domain"/>
    <property type="match status" value="1"/>
</dbReference>
<evidence type="ECO:0000313" key="2">
    <source>
        <dbReference type="EMBL" id="GAA0321302.1"/>
    </source>
</evidence>
<sequence length="226" mass="25219">MKEMRVGLVGIGKLGAAMMTHWYNNHVKIGIYHPSKIKVQAFLEGFPNGYFLTESELLQVDILVLALPAQEVIPFISGIVAKENPDTIFINMATALDTNEVKGKFPALHVLGVKYMGHSRDLMEHGNGLFITEETLPSQVEELYSHLGQIKVDQESRLTEVNKLATYLAVQAAVDIENEFTRRGFSPDYVKRALTSLAPEVIRSYSEGSLGHFANEVVEEIRKKDS</sequence>